<dbReference type="InterPro" id="IPR002919">
    <property type="entry name" value="TIL_dom"/>
</dbReference>
<feature type="compositionally biased region" description="Pro residues" evidence="4">
    <location>
        <begin position="37"/>
        <end position="56"/>
    </location>
</feature>
<evidence type="ECO:0000313" key="6">
    <source>
        <dbReference type="EMBL" id="KIH48252.1"/>
    </source>
</evidence>
<name>A0A0C2CEH6_9BILA</name>
<evidence type="ECO:0000256" key="4">
    <source>
        <dbReference type="SAM" id="MobiDB-lite"/>
    </source>
</evidence>
<sequence>MRCPPGSHCEMVAQPCHRQPCPPPSPQCINNGQHSTAPPPRPTTPPPGGEAPLPPPNCDNIQCPPGFLCQVISIPCQKPPCPPPTAQCFREQENPPVVCPINESWRNCSSKCEPTCDNKNPRCSKECGEPKCQCDRGLVRNRSGKCVRPSDCPRRHGRK</sequence>
<dbReference type="PANTHER" id="PTHR23259">
    <property type="entry name" value="RIDDLE"/>
    <property type="match status" value="1"/>
</dbReference>
<dbReference type="EMBL" id="KN761181">
    <property type="protein sequence ID" value="KIH48252.1"/>
    <property type="molecule type" value="Genomic_DNA"/>
</dbReference>
<dbReference type="InterPro" id="IPR051368">
    <property type="entry name" value="SerProtInhib-TIL_Domain"/>
</dbReference>
<dbReference type="GO" id="GO:0004867">
    <property type="term" value="F:serine-type endopeptidase inhibitor activity"/>
    <property type="evidence" value="ECO:0007669"/>
    <property type="project" value="UniProtKB-KW"/>
</dbReference>
<dbReference type="Proteomes" id="UP000054047">
    <property type="component" value="Unassembled WGS sequence"/>
</dbReference>
<dbReference type="SUPFAM" id="SSF57567">
    <property type="entry name" value="Serine protease inhibitors"/>
    <property type="match status" value="1"/>
</dbReference>
<keyword evidence="3" id="KW-1015">Disulfide bond</keyword>
<feature type="domain" description="TIL" evidence="5">
    <location>
        <begin position="99"/>
        <end position="152"/>
    </location>
</feature>
<accession>A0A0C2CEH6</accession>
<dbReference type="Gene3D" id="2.10.25.10">
    <property type="entry name" value="Laminin"/>
    <property type="match status" value="1"/>
</dbReference>
<gene>
    <name evidence="6" type="ORF">ANCDUO_21681</name>
</gene>
<keyword evidence="1" id="KW-0646">Protease inhibitor</keyword>
<evidence type="ECO:0000256" key="2">
    <source>
        <dbReference type="ARBA" id="ARBA00022900"/>
    </source>
</evidence>
<feature type="region of interest" description="Disordered" evidence="4">
    <location>
        <begin position="27"/>
        <end position="56"/>
    </location>
</feature>
<evidence type="ECO:0000256" key="1">
    <source>
        <dbReference type="ARBA" id="ARBA00022690"/>
    </source>
</evidence>
<reference evidence="6 7" key="1">
    <citation type="submission" date="2013-12" db="EMBL/GenBank/DDBJ databases">
        <title>Draft genome of the parsitic nematode Ancylostoma duodenale.</title>
        <authorList>
            <person name="Mitreva M."/>
        </authorList>
    </citation>
    <scope>NUCLEOTIDE SEQUENCE [LARGE SCALE GENOMIC DNA]</scope>
    <source>
        <strain evidence="6 7">Zhejiang</strain>
    </source>
</reference>
<keyword evidence="7" id="KW-1185">Reference proteome</keyword>
<dbReference type="AlphaFoldDB" id="A0A0C2CEH6"/>
<dbReference type="PANTHER" id="PTHR23259:SF70">
    <property type="entry name" value="ACCESSORY GLAND PROTEIN ACP62F-RELATED"/>
    <property type="match status" value="1"/>
</dbReference>
<organism evidence="6 7">
    <name type="scientific">Ancylostoma duodenale</name>
    <dbReference type="NCBI Taxonomy" id="51022"/>
    <lineage>
        <taxon>Eukaryota</taxon>
        <taxon>Metazoa</taxon>
        <taxon>Ecdysozoa</taxon>
        <taxon>Nematoda</taxon>
        <taxon>Chromadorea</taxon>
        <taxon>Rhabditida</taxon>
        <taxon>Rhabditina</taxon>
        <taxon>Rhabditomorpha</taxon>
        <taxon>Strongyloidea</taxon>
        <taxon>Ancylostomatidae</taxon>
        <taxon>Ancylostomatinae</taxon>
        <taxon>Ancylostoma</taxon>
    </lineage>
</organism>
<keyword evidence="2" id="KW-0722">Serine protease inhibitor</keyword>
<protein>
    <submittedName>
        <fullName evidence="6">Trypsin Inhibitor like cysteine rich domain protein</fullName>
    </submittedName>
</protein>
<dbReference type="InterPro" id="IPR036084">
    <property type="entry name" value="Ser_inhib-like_sf"/>
</dbReference>
<dbReference type="Pfam" id="PF01826">
    <property type="entry name" value="TIL"/>
    <property type="match status" value="1"/>
</dbReference>
<evidence type="ECO:0000256" key="3">
    <source>
        <dbReference type="ARBA" id="ARBA00023157"/>
    </source>
</evidence>
<dbReference type="OrthoDB" id="152433at2759"/>
<proteinExistence type="predicted"/>
<dbReference type="CDD" id="cd19941">
    <property type="entry name" value="TIL"/>
    <property type="match status" value="1"/>
</dbReference>
<evidence type="ECO:0000313" key="7">
    <source>
        <dbReference type="Proteomes" id="UP000054047"/>
    </source>
</evidence>
<evidence type="ECO:0000259" key="5">
    <source>
        <dbReference type="Pfam" id="PF01826"/>
    </source>
</evidence>